<dbReference type="Proteomes" id="UP000535543">
    <property type="component" value="Unassembled WGS sequence"/>
</dbReference>
<keyword evidence="4" id="KW-1003">Cell membrane</keyword>
<evidence type="ECO:0000256" key="2">
    <source>
        <dbReference type="ARBA" id="ARBA00007822"/>
    </source>
</evidence>
<dbReference type="GO" id="GO:0005886">
    <property type="term" value="C:plasma membrane"/>
    <property type="evidence" value="ECO:0007669"/>
    <property type="project" value="UniProtKB-SubCell"/>
</dbReference>
<dbReference type="GO" id="GO:0015297">
    <property type="term" value="F:antiporter activity"/>
    <property type="evidence" value="ECO:0007669"/>
    <property type="project" value="TreeGrafter"/>
</dbReference>
<keyword evidence="7 10" id="KW-0472">Membrane</keyword>
<reference evidence="11 12" key="1">
    <citation type="submission" date="2019-05" db="EMBL/GenBank/DDBJ databases">
        <authorList>
            <person name="Lee S.D."/>
        </authorList>
    </citation>
    <scope>NUCLEOTIDE SEQUENCE [LARGE SCALE GENOMIC DNA]</scope>
    <source>
        <strain evidence="11 12">YC2-7</strain>
    </source>
</reference>
<dbReference type="InterPro" id="IPR045324">
    <property type="entry name" value="Small_multidrug_res"/>
</dbReference>
<evidence type="ECO:0000256" key="3">
    <source>
        <dbReference type="ARBA" id="ARBA00022448"/>
    </source>
</evidence>
<dbReference type="GO" id="GO:0015220">
    <property type="term" value="F:choline transmembrane transporter activity"/>
    <property type="evidence" value="ECO:0007669"/>
    <property type="project" value="TreeGrafter"/>
</dbReference>
<evidence type="ECO:0000256" key="7">
    <source>
        <dbReference type="ARBA" id="ARBA00023136"/>
    </source>
</evidence>
<dbReference type="EMBL" id="VCQU01000003">
    <property type="protein sequence ID" value="NMN95793.1"/>
    <property type="molecule type" value="Genomic_DNA"/>
</dbReference>
<dbReference type="Gene3D" id="1.10.3730.20">
    <property type="match status" value="1"/>
</dbReference>
<evidence type="ECO:0000256" key="6">
    <source>
        <dbReference type="ARBA" id="ARBA00022989"/>
    </source>
</evidence>
<dbReference type="RefSeq" id="WP_169586974.1">
    <property type="nucleotide sequence ID" value="NZ_VCQU01000003.1"/>
</dbReference>
<keyword evidence="5 9" id="KW-0812">Transmembrane</keyword>
<dbReference type="PANTHER" id="PTHR30561">
    <property type="entry name" value="SMR FAMILY PROTON-DEPENDENT DRUG EFFLUX TRANSPORTER SUGE"/>
    <property type="match status" value="1"/>
</dbReference>
<keyword evidence="6 10" id="KW-1133">Transmembrane helix</keyword>
<proteinExistence type="inferred from homology"/>
<organism evidence="11 12">
    <name type="scientific">Antrihabitans stalactiti</name>
    <dbReference type="NCBI Taxonomy" id="2584121"/>
    <lineage>
        <taxon>Bacteria</taxon>
        <taxon>Bacillati</taxon>
        <taxon>Actinomycetota</taxon>
        <taxon>Actinomycetes</taxon>
        <taxon>Mycobacteriales</taxon>
        <taxon>Nocardiaceae</taxon>
        <taxon>Antrihabitans</taxon>
    </lineage>
</organism>
<keyword evidence="8" id="KW-0046">Antibiotic resistance</keyword>
<keyword evidence="12" id="KW-1185">Reference proteome</keyword>
<accession>A0A848KAD5</accession>
<evidence type="ECO:0000256" key="9">
    <source>
        <dbReference type="RuleBase" id="RU003942"/>
    </source>
</evidence>
<gene>
    <name evidence="11" type="ORF">FGL95_12185</name>
</gene>
<name>A0A848KAD5_9NOCA</name>
<evidence type="ECO:0000256" key="1">
    <source>
        <dbReference type="ARBA" id="ARBA00004651"/>
    </source>
</evidence>
<protein>
    <submittedName>
        <fullName evidence="11">QacE family quaternary ammonium compound efflux SMR transporter</fullName>
    </submittedName>
</protein>
<evidence type="ECO:0000313" key="11">
    <source>
        <dbReference type="EMBL" id="NMN95793.1"/>
    </source>
</evidence>
<reference evidence="11 12" key="2">
    <citation type="submission" date="2020-06" db="EMBL/GenBank/DDBJ databases">
        <title>Antribacter stalactiti gen. nov., sp. nov., a new member of the family Nacardiaceae isolated from a cave.</title>
        <authorList>
            <person name="Kim I.S."/>
        </authorList>
    </citation>
    <scope>NUCLEOTIDE SEQUENCE [LARGE SCALE GENOMIC DNA]</scope>
    <source>
        <strain evidence="11 12">YC2-7</strain>
    </source>
</reference>
<dbReference type="InterPro" id="IPR037185">
    <property type="entry name" value="EmrE-like"/>
</dbReference>
<evidence type="ECO:0000256" key="5">
    <source>
        <dbReference type="ARBA" id="ARBA00022692"/>
    </source>
</evidence>
<keyword evidence="3" id="KW-0813">Transport</keyword>
<comment type="subcellular location">
    <subcellularLocation>
        <location evidence="1 9">Cell membrane</location>
        <topology evidence="1 9">Multi-pass membrane protein</topology>
    </subcellularLocation>
</comment>
<comment type="similarity">
    <text evidence="2">Belongs to the drug/metabolite transporter (DMT) superfamily. Small multidrug resistance (SMR) (TC 2.A.7.1) family. Mmr subfamily.</text>
</comment>
<dbReference type="PANTHER" id="PTHR30561:SF1">
    <property type="entry name" value="MULTIDRUG TRANSPORTER EMRE"/>
    <property type="match status" value="1"/>
</dbReference>
<dbReference type="InterPro" id="IPR000390">
    <property type="entry name" value="Small_drug/metabolite_transptr"/>
</dbReference>
<feature type="transmembrane region" description="Helical" evidence="10">
    <location>
        <begin position="26"/>
        <end position="48"/>
    </location>
</feature>
<evidence type="ECO:0000256" key="10">
    <source>
        <dbReference type="SAM" id="Phobius"/>
    </source>
</evidence>
<sequence>MTWLLLAGAIISEVAATLSLKGSESVPALFVVVAFGYLAAFGFLTAVLKRGMALGVAYGIWGAAGVALTAVLSTFVFGEAFTVVMGAGLLLVIAGVLLVETGSHPADTHDTIGSP</sequence>
<evidence type="ECO:0000256" key="8">
    <source>
        <dbReference type="ARBA" id="ARBA00023251"/>
    </source>
</evidence>
<feature type="transmembrane region" description="Helical" evidence="10">
    <location>
        <begin position="55"/>
        <end position="75"/>
    </location>
</feature>
<dbReference type="Pfam" id="PF00893">
    <property type="entry name" value="Multi_Drug_Res"/>
    <property type="match status" value="1"/>
</dbReference>
<dbReference type="AlphaFoldDB" id="A0A848KAD5"/>
<evidence type="ECO:0000313" key="12">
    <source>
        <dbReference type="Proteomes" id="UP000535543"/>
    </source>
</evidence>
<comment type="caution">
    <text evidence="11">The sequence shown here is derived from an EMBL/GenBank/DDBJ whole genome shotgun (WGS) entry which is preliminary data.</text>
</comment>
<feature type="transmembrane region" description="Helical" evidence="10">
    <location>
        <begin position="81"/>
        <end position="99"/>
    </location>
</feature>
<dbReference type="GO" id="GO:0046677">
    <property type="term" value="P:response to antibiotic"/>
    <property type="evidence" value="ECO:0007669"/>
    <property type="project" value="UniProtKB-KW"/>
</dbReference>
<dbReference type="GO" id="GO:0031460">
    <property type="term" value="P:glycine betaine transport"/>
    <property type="evidence" value="ECO:0007669"/>
    <property type="project" value="TreeGrafter"/>
</dbReference>
<dbReference type="GO" id="GO:0015199">
    <property type="term" value="F:amino-acid betaine transmembrane transporter activity"/>
    <property type="evidence" value="ECO:0007669"/>
    <property type="project" value="TreeGrafter"/>
</dbReference>
<evidence type="ECO:0000256" key="4">
    <source>
        <dbReference type="ARBA" id="ARBA00022475"/>
    </source>
</evidence>
<dbReference type="SUPFAM" id="SSF103481">
    <property type="entry name" value="Multidrug resistance efflux transporter EmrE"/>
    <property type="match status" value="1"/>
</dbReference>